<accession>A0A0F9G1X2</accession>
<gene>
    <name evidence="1" type="ORF">LCGC14_1882510</name>
</gene>
<dbReference type="EMBL" id="LAZR01019405">
    <property type="protein sequence ID" value="KKL92658.1"/>
    <property type="molecule type" value="Genomic_DNA"/>
</dbReference>
<dbReference type="AlphaFoldDB" id="A0A0F9G1X2"/>
<name>A0A0F9G1X2_9ZZZZ</name>
<sequence>MADDIHEVYLIPAERHTDCLVCSDSAEPLVELLHSGIVRLCIAHLAETQQRADAAEGMHLQPVEG</sequence>
<evidence type="ECO:0000313" key="1">
    <source>
        <dbReference type="EMBL" id="KKL92658.1"/>
    </source>
</evidence>
<comment type="caution">
    <text evidence="1">The sequence shown here is derived from an EMBL/GenBank/DDBJ whole genome shotgun (WGS) entry which is preliminary data.</text>
</comment>
<organism evidence="1">
    <name type="scientific">marine sediment metagenome</name>
    <dbReference type="NCBI Taxonomy" id="412755"/>
    <lineage>
        <taxon>unclassified sequences</taxon>
        <taxon>metagenomes</taxon>
        <taxon>ecological metagenomes</taxon>
    </lineage>
</organism>
<protein>
    <submittedName>
        <fullName evidence="1">Uncharacterized protein</fullName>
    </submittedName>
</protein>
<proteinExistence type="predicted"/>
<reference evidence="1" key="1">
    <citation type="journal article" date="2015" name="Nature">
        <title>Complex archaea that bridge the gap between prokaryotes and eukaryotes.</title>
        <authorList>
            <person name="Spang A."/>
            <person name="Saw J.H."/>
            <person name="Jorgensen S.L."/>
            <person name="Zaremba-Niedzwiedzka K."/>
            <person name="Martijn J."/>
            <person name="Lind A.E."/>
            <person name="van Eijk R."/>
            <person name="Schleper C."/>
            <person name="Guy L."/>
            <person name="Ettema T.J."/>
        </authorList>
    </citation>
    <scope>NUCLEOTIDE SEQUENCE</scope>
</reference>